<organism evidence="3">
    <name type="scientific">Caenorhabditis remanei</name>
    <name type="common">Caenorhabditis vulgaris</name>
    <dbReference type="NCBI Taxonomy" id="31234"/>
    <lineage>
        <taxon>Eukaryota</taxon>
        <taxon>Metazoa</taxon>
        <taxon>Ecdysozoa</taxon>
        <taxon>Nematoda</taxon>
        <taxon>Chromadorea</taxon>
        <taxon>Rhabditida</taxon>
        <taxon>Rhabditina</taxon>
        <taxon>Rhabditomorpha</taxon>
        <taxon>Rhabditoidea</taxon>
        <taxon>Rhabditidae</taxon>
        <taxon>Peloderinae</taxon>
        <taxon>Caenorhabditis</taxon>
    </lineage>
</organism>
<evidence type="ECO:0000313" key="2">
    <source>
        <dbReference type="EMBL" id="EFO83346.1"/>
    </source>
</evidence>
<protein>
    <submittedName>
        <fullName evidence="2">Uncharacterized protein</fullName>
    </submittedName>
</protein>
<gene>
    <name evidence="2" type="ORF">CRE_09907</name>
</gene>
<feature type="compositionally biased region" description="Pro residues" evidence="1">
    <location>
        <begin position="282"/>
        <end position="293"/>
    </location>
</feature>
<evidence type="ECO:0000313" key="3">
    <source>
        <dbReference type="Proteomes" id="UP000008281"/>
    </source>
</evidence>
<evidence type="ECO:0000256" key="1">
    <source>
        <dbReference type="SAM" id="MobiDB-lite"/>
    </source>
</evidence>
<dbReference type="EMBL" id="DS269426">
    <property type="protein sequence ID" value="EFO83346.1"/>
    <property type="molecule type" value="Genomic_DNA"/>
</dbReference>
<feature type="region of interest" description="Disordered" evidence="1">
    <location>
        <begin position="273"/>
        <end position="293"/>
    </location>
</feature>
<dbReference type="OrthoDB" id="5827301at2759"/>
<dbReference type="AlphaFoldDB" id="E3NPV7"/>
<accession>E3NPV7</accession>
<reference evidence="2" key="1">
    <citation type="submission" date="2007-07" db="EMBL/GenBank/DDBJ databases">
        <title>PCAP assembly of the Caenorhabditis remanei genome.</title>
        <authorList>
            <consortium name="The Caenorhabditis remanei Sequencing Consortium"/>
            <person name="Wilson R.K."/>
        </authorList>
    </citation>
    <scope>NUCLEOTIDE SEQUENCE [LARGE SCALE GENOMIC DNA]</scope>
    <source>
        <strain evidence="2">PB4641</strain>
    </source>
</reference>
<keyword evidence="3" id="KW-1185">Reference proteome</keyword>
<dbReference type="InParanoid" id="E3NPV7"/>
<dbReference type="HOGENOM" id="CLU_869416_0_0_1"/>
<dbReference type="Proteomes" id="UP000008281">
    <property type="component" value="Unassembled WGS sequence"/>
</dbReference>
<name>E3NPV7_CAERE</name>
<proteinExistence type="predicted"/>
<sequence>MGILMGFLEFEEVDSLLEKHKSALIMRLSFVTGGTICFTVKSLAHTLDARATRPIHLEPLDLKRLQQKCLRDYLRDIADAEKVKYLVTADHEVMRIDDMLEELKDLGGKPDSPSESREISSNITHMGDIDTMQHIKFTAMRIAVVTCKVKPPSADQEENDALRNRLSATFGTRDDEFLREFVTLSNLYGKSKQDLIDALDSIHDKFQPGPVRKTSSVYDATRQIPLVPAPISHNMGPPMISPPPAKVRPLSDSNKSQQFPLQLVRAELPQPSGAMMRVSCSPPKPSSQLPSPPLPQTALPHMFNNGVSMIYDHHQPHFQF</sequence>